<sequence length="1045" mass="112853">MNVIGHAASLRLTPKNRFHPTITPTHTPVKQAREDNGLQLTLKHVVGTTTSSANAFDTNAAHHTFVCCAGPAAIISQVAEDLHITQRLFRARPNASPVNVTPSFYNPSTPPNTPGRSRQTSPLKDAGYGLGSPICLEYAADAQGQSRAGNRGRESTCVSLSRCGKFLAVGETGYNPRVILFSTASDAPSDVPLSVLSDHSFGVSSVAFSPDSRWLCTLGNGYDGFVLIYSINLKTGMARLHSSNKCSNVICVIWMGSNVVTIGIRHVKVWRLERATSVSPSKTPLDLENNLAGPTGSLNPRTFSGRNCLLGELIDATFTAAVAVSDSKAILCTAQGDICLLDDTNCTQRLERVARAAFKIHCVMFDSKQDLVWIAGEGGVTSPMNLDDLTKSSQSSGPVVALPFLQSKQAPNMEKRPITLALGLVRGRIMSVDANRIMELRTAEALSSNLALSTVLKKIPAHESAVLGVRSLLPKSEADSPDFFTFSAKGTVLFWLFDGTCVGSVEIPLDQTCRPEGGDTNEVKTVVPYKTDSCLVSGDKLGVLRLIDRSRNQTFAVQAHNCDINGIALTQTESQTIVATCGRDRTLQLFYEAGLDLILFQTLDDHAAAIGDLTFLDGPSTLLSISSDRTVIVRKMASGEDGSLAYIPIRVINLKASPVSFTNVPAEPNVVVISTMDRQIQRYDIASGRLLHSFKASDPATGDSVIMSSLQIHNLDEATGLQLLLGVSSTDKSIRIHDYDSGSLLTREHGQLAVSAIKLIQEPMSNRSQRNHLISCGLDGTVMTWELFSHLRRNSGPDEIQNAANNVETLPKAKGTPTQPLRRILSKAELSDFQKSLESDGDTVSPINRAPSPSRVRHRTSRFSLAATPKLARPSLPNGMNSPITLARGRFDRRSSQEHSPTGPSPQNKSSAKIKRPSLDDRRRSKSTANLNDLNNSAEELCKALTTFRKRIASAAAEKLDPGTGQELEAELGLALDALSEKTRRNKVGSETMAGDLLDVYLAKMIDERLALKAKSENMEKSKAATEAKEVEATVGEHERASELE</sequence>
<proteinExistence type="predicted"/>
<dbReference type="PANTHER" id="PTHR45589">
    <property type="entry name" value="WD REPEAT DOMAIN 62, ISOFORM G"/>
    <property type="match status" value="1"/>
</dbReference>
<organism evidence="2 3">
    <name type="scientific">Stereocaulon virgatum</name>
    <dbReference type="NCBI Taxonomy" id="373712"/>
    <lineage>
        <taxon>Eukaryota</taxon>
        <taxon>Fungi</taxon>
        <taxon>Dikarya</taxon>
        <taxon>Ascomycota</taxon>
        <taxon>Pezizomycotina</taxon>
        <taxon>Lecanoromycetes</taxon>
        <taxon>OSLEUM clade</taxon>
        <taxon>Lecanoromycetidae</taxon>
        <taxon>Lecanorales</taxon>
        <taxon>Lecanorineae</taxon>
        <taxon>Stereocaulaceae</taxon>
        <taxon>Stereocaulon</taxon>
    </lineage>
</organism>
<dbReference type="Gene3D" id="2.130.10.10">
    <property type="entry name" value="YVTN repeat-like/Quinoprotein amine dehydrogenase"/>
    <property type="match status" value="3"/>
</dbReference>
<dbReference type="InterPro" id="IPR001680">
    <property type="entry name" value="WD40_rpt"/>
</dbReference>
<evidence type="ECO:0000313" key="2">
    <source>
        <dbReference type="EMBL" id="KAL2041010.1"/>
    </source>
</evidence>
<evidence type="ECO:0008006" key="4">
    <source>
        <dbReference type="Google" id="ProtNLM"/>
    </source>
</evidence>
<dbReference type="InterPro" id="IPR036322">
    <property type="entry name" value="WD40_repeat_dom_sf"/>
</dbReference>
<dbReference type="Pfam" id="PF00400">
    <property type="entry name" value="WD40"/>
    <property type="match status" value="1"/>
</dbReference>
<dbReference type="EMBL" id="JBEFKJ010000019">
    <property type="protein sequence ID" value="KAL2041010.1"/>
    <property type="molecule type" value="Genomic_DNA"/>
</dbReference>
<accession>A0ABR4A7F3</accession>
<dbReference type="InterPro" id="IPR052779">
    <property type="entry name" value="WDR62"/>
</dbReference>
<evidence type="ECO:0000256" key="1">
    <source>
        <dbReference type="SAM" id="MobiDB-lite"/>
    </source>
</evidence>
<comment type="caution">
    <text evidence="2">The sequence shown here is derived from an EMBL/GenBank/DDBJ whole genome shotgun (WGS) entry which is preliminary data.</text>
</comment>
<dbReference type="InterPro" id="IPR015943">
    <property type="entry name" value="WD40/YVTN_repeat-like_dom_sf"/>
</dbReference>
<reference evidence="2 3" key="1">
    <citation type="submission" date="2024-09" db="EMBL/GenBank/DDBJ databases">
        <title>Rethinking Asexuality: The Enigmatic Case of Functional Sexual Genes in Lepraria (Stereocaulaceae).</title>
        <authorList>
            <person name="Doellman M."/>
            <person name="Sun Y."/>
            <person name="Barcenas-Pena A."/>
            <person name="Lumbsch H.T."/>
            <person name="Grewe F."/>
        </authorList>
    </citation>
    <scope>NUCLEOTIDE SEQUENCE [LARGE SCALE GENOMIC DNA]</scope>
    <source>
        <strain evidence="2 3">Mercado 3170</strain>
    </source>
</reference>
<dbReference type="SMART" id="SM00320">
    <property type="entry name" value="WD40"/>
    <property type="match status" value="6"/>
</dbReference>
<dbReference type="SUPFAM" id="SSF50978">
    <property type="entry name" value="WD40 repeat-like"/>
    <property type="match status" value="2"/>
</dbReference>
<dbReference type="Proteomes" id="UP001590950">
    <property type="component" value="Unassembled WGS sequence"/>
</dbReference>
<protein>
    <recommendedName>
        <fullName evidence="4">WD40 repeat-like protein</fullName>
    </recommendedName>
</protein>
<feature type="region of interest" description="Disordered" evidence="1">
    <location>
        <begin position="99"/>
        <end position="123"/>
    </location>
</feature>
<dbReference type="SUPFAM" id="SSF82171">
    <property type="entry name" value="DPP6 N-terminal domain-like"/>
    <property type="match status" value="1"/>
</dbReference>
<evidence type="ECO:0000313" key="3">
    <source>
        <dbReference type="Proteomes" id="UP001590950"/>
    </source>
</evidence>
<gene>
    <name evidence="2" type="ORF">N7G274_006468</name>
</gene>
<dbReference type="PANTHER" id="PTHR45589:SF1">
    <property type="entry name" value="WD REPEAT DOMAIN 62, ISOFORM G"/>
    <property type="match status" value="1"/>
</dbReference>
<feature type="region of interest" description="Disordered" evidence="1">
    <location>
        <begin position="1016"/>
        <end position="1045"/>
    </location>
</feature>
<name>A0ABR4A7F3_9LECA</name>
<keyword evidence="3" id="KW-1185">Reference proteome</keyword>
<feature type="region of interest" description="Disordered" evidence="1">
    <location>
        <begin position="835"/>
        <end position="932"/>
    </location>
</feature>
<feature type="compositionally biased region" description="Polar residues" evidence="1">
    <location>
        <begin position="898"/>
        <end position="911"/>
    </location>
</feature>